<evidence type="ECO:0000313" key="7">
    <source>
        <dbReference type="EMBL" id="GJE58406.1"/>
    </source>
</evidence>
<dbReference type="PROSITE" id="PS50885">
    <property type="entry name" value="HAMP"/>
    <property type="match status" value="1"/>
</dbReference>
<feature type="transmembrane region" description="Helical" evidence="4">
    <location>
        <begin position="20"/>
        <end position="41"/>
    </location>
</feature>
<dbReference type="PANTHER" id="PTHR32089">
    <property type="entry name" value="METHYL-ACCEPTING CHEMOTAXIS PROTEIN MCPB"/>
    <property type="match status" value="1"/>
</dbReference>
<gene>
    <name evidence="7" type="ORF">MPOCJGCO_0487</name>
</gene>
<dbReference type="PROSITE" id="PS50111">
    <property type="entry name" value="CHEMOTAXIS_TRANSDUC_2"/>
    <property type="match status" value="1"/>
</dbReference>
<dbReference type="InterPro" id="IPR003660">
    <property type="entry name" value="HAMP_dom"/>
</dbReference>
<dbReference type="InterPro" id="IPR004089">
    <property type="entry name" value="MCPsignal_dom"/>
</dbReference>
<evidence type="ECO:0008006" key="9">
    <source>
        <dbReference type="Google" id="ProtNLM"/>
    </source>
</evidence>
<dbReference type="CDD" id="cd06225">
    <property type="entry name" value="HAMP"/>
    <property type="match status" value="1"/>
</dbReference>
<evidence type="ECO:0000313" key="8">
    <source>
        <dbReference type="Proteomes" id="UP001055057"/>
    </source>
</evidence>
<name>A0ABQ4TTL5_9HYPH</name>
<proteinExistence type="inferred from homology"/>
<feature type="domain" description="HAMP" evidence="6">
    <location>
        <begin position="326"/>
        <end position="379"/>
    </location>
</feature>
<dbReference type="EMBL" id="BPRB01000030">
    <property type="protein sequence ID" value="GJE58406.1"/>
    <property type="molecule type" value="Genomic_DNA"/>
</dbReference>
<dbReference type="SMART" id="SM01358">
    <property type="entry name" value="HBM"/>
    <property type="match status" value="1"/>
</dbReference>
<sequence>MFLRMCLEPVVKIGIRSRLYGGFAALVVLAGGMGGFAYFQLTSLEETFALRGRIERAARDLYTVNGLTDRFIGQSTEYRARPTAEQAERLTASLSTMAQLAEELTGRAISEERRAAYAGVRNRAKGLTAQMPKLFDLGTRIRENKAKLFVSGDGLTKATNALVGEIRAGSDEGATAQAAATEAAILLVRVTNWRFLATNDPKGPETFAANVAKAEGAIRKLRGLDLSPSQVRLLKPVEEALDGYAAGFKATADALVATDAFYDTVLKPEAEGINATGRAVRAKLESLLLELAGKSDATMGTSKAVQLGLLGLILLIGSVLAILIARSIIQPIRGMTGAMSRLAAGETALTVPSQDAVDEMGEMARAVDVFRQNAITRVELEAAQVVEQSARQRRADRVDQLVRGFEARIAGSLDIVTSASTELDATARAMTGVAGSTNSQALASSAAAEETSANVQTVAAAAEEMVASLQEIERQVHRSNEVANLATQEAQATGVSMADLAAAAEKIGEAVTMISSIAGQTNLLALNATIEAARAGEAGRGFAVVASEVKELAGQTARATQEISAQIAAIQAASSGALSAIQQIGRTIHAVNEITGSIAETVVQQTAATNEISRNAAEAARGTQDVSMNVAQVLASSSETGSAAEQVLLAAAELATQSLSVKQDVDDFLGAIRAA</sequence>
<organism evidence="7 8">
    <name type="scientific">Methylobacterium trifolii</name>
    <dbReference type="NCBI Taxonomy" id="1003092"/>
    <lineage>
        <taxon>Bacteria</taxon>
        <taxon>Pseudomonadati</taxon>
        <taxon>Pseudomonadota</taxon>
        <taxon>Alphaproteobacteria</taxon>
        <taxon>Hyphomicrobiales</taxon>
        <taxon>Methylobacteriaceae</taxon>
        <taxon>Methylobacterium</taxon>
    </lineage>
</organism>
<dbReference type="SMART" id="SM00283">
    <property type="entry name" value="MA"/>
    <property type="match status" value="1"/>
</dbReference>
<evidence type="ECO:0000256" key="2">
    <source>
        <dbReference type="ARBA" id="ARBA00029447"/>
    </source>
</evidence>
<keyword evidence="4" id="KW-1133">Transmembrane helix</keyword>
<dbReference type="InterPro" id="IPR032255">
    <property type="entry name" value="HBM"/>
</dbReference>
<feature type="domain" description="Methyl-accepting transducer" evidence="5">
    <location>
        <begin position="419"/>
        <end position="655"/>
    </location>
</feature>
<evidence type="ECO:0000256" key="1">
    <source>
        <dbReference type="ARBA" id="ARBA00023224"/>
    </source>
</evidence>
<reference evidence="7" key="1">
    <citation type="journal article" date="2021" name="Front. Microbiol.">
        <title>Comprehensive Comparative Genomics and Phenotyping of Methylobacterium Species.</title>
        <authorList>
            <person name="Alessa O."/>
            <person name="Ogura Y."/>
            <person name="Fujitani Y."/>
            <person name="Takami H."/>
            <person name="Hayashi T."/>
            <person name="Sahin N."/>
            <person name="Tani A."/>
        </authorList>
    </citation>
    <scope>NUCLEOTIDE SEQUENCE</scope>
    <source>
        <strain evidence="7">DSM 23632</strain>
    </source>
</reference>
<evidence type="ECO:0000256" key="4">
    <source>
        <dbReference type="SAM" id="Phobius"/>
    </source>
</evidence>
<accession>A0ABQ4TTL5</accession>
<dbReference type="Pfam" id="PF00015">
    <property type="entry name" value="MCPsignal"/>
    <property type="match status" value="1"/>
</dbReference>
<dbReference type="Gene3D" id="1.10.287.950">
    <property type="entry name" value="Methyl-accepting chemotaxis protein"/>
    <property type="match status" value="1"/>
</dbReference>
<protein>
    <recommendedName>
        <fullName evidence="9">Methyl-accepting chemotaxis protein</fullName>
    </recommendedName>
</protein>
<dbReference type="Proteomes" id="UP001055057">
    <property type="component" value="Unassembled WGS sequence"/>
</dbReference>
<keyword evidence="4" id="KW-0472">Membrane</keyword>
<evidence type="ECO:0000259" key="6">
    <source>
        <dbReference type="PROSITE" id="PS50885"/>
    </source>
</evidence>
<dbReference type="SMART" id="SM00304">
    <property type="entry name" value="HAMP"/>
    <property type="match status" value="1"/>
</dbReference>
<evidence type="ECO:0000259" key="5">
    <source>
        <dbReference type="PROSITE" id="PS50111"/>
    </source>
</evidence>
<feature type="transmembrane region" description="Helical" evidence="4">
    <location>
        <begin position="304"/>
        <end position="325"/>
    </location>
</feature>
<dbReference type="Pfam" id="PF00672">
    <property type="entry name" value="HAMP"/>
    <property type="match status" value="1"/>
</dbReference>
<keyword evidence="1 3" id="KW-0807">Transducer</keyword>
<comment type="caution">
    <text evidence="7">The sequence shown here is derived from an EMBL/GenBank/DDBJ whole genome shotgun (WGS) entry which is preliminary data.</text>
</comment>
<keyword evidence="4" id="KW-0812">Transmembrane</keyword>
<dbReference type="Gene3D" id="6.10.340.10">
    <property type="match status" value="1"/>
</dbReference>
<dbReference type="PANTHER" id="PTHR32089:SF112">
    <property type="entry name" value="LYSOZYME-LIKE PROTEIN-RELATED"/>
    <property type="match status" value="1"/>
</dbReference>
<keyword evidence="8" id="KW-1185">Reference proteome</keyword>
<evidence type="ECO:0000256" key="3">
    <source>
        <dbReference type="PROSITE-ProRule" id="PRU00284"/>
    </source>
</evidence>
<comment type="similarity">
    <text evidence="2">Belongs to the methyl-accepting chemotaxis (MCP) protein family.</text>
</comment>
<dbReference type="SUPFAM" id="SSF58104">
    <property type="entry name" value="Methyl-accepting chemotaxis protein (MCP) signaling domain"/>
    <property type="match status" value="1"/>
</dbReference>
<reference evidence="7" key="2">
    <citation type="submission" date="2021-08" db="EMBL/GenBank/DDBJ databases">
        <authorList>
            <person name="Tani A."/>
            <person name="Ola A."/>
            <person name="Ogura Y."/>
            <person name="Katsura K."/>
            <person name="Hayashi T."/>
        </authorList>
    </citation>
    <scope>NUCLEOTIDE SEQUENCE</scope>
    <source>
        <strain evidence="7">DSM 23632</strain>
    </source>
</reference>